<proteinExistence type="predicted"/>
<evidence type="ECO:0008006" key="4">
    <source>
        <dbReference type="Google" id="ProtNLM"/>
    </source>
</evidence>
<keyword evidence="3" id="KW-1185">Reference proteome</keyword>
<gene>
    <name evidence="2" type="ORF">OHT75_10370</name>
</gene>
<protein>
    <recommendedName>
        <fullName evidence="4">Lipoprotein</fullName>
    </recommendedName>
</protein>
<organism evidence="2 3">
    <name type="scientific">Shewanella subflava</name>
    <dbReference type="NCBI Taxonomy" id="2986476"/>
    <lineage>
        <taxon>Bacteria</taxon>
        <taxon>Pseudomonadati</taxon>
        <taxon>Pseudomonadota</taxon>
        <taxon>Gammaproteobacteria</taxon>
        <taxon>Alteromonadales</taxon>
        <taxon>Shewanellaceae</taxon>
        <taxon>Shewanella</taxon>
    </lineage>
</organism>
<evidence type="ECO:0000313" key="3">
    <source>
        <dbReference type="Proteomes" id="UP001163714"/>
    </source>
</evidence>
<feature type="compositionally biased region" description="Pro residues" evidence="1">
    <location>
        <begin position="78"/>
        <end position="92"/>
    </location>
</feature>
<feature type="compositionally biased region" description="Low complexity" evidence="1">
    <location>
        <begin position="52"/>
        <end position="77"/>
    </location>
</feature>
<evidence type="ECO:0000313" key="2">
    <source>
        <dbReference type="EMBL" id="MCW3172885.1"/>
    </source>
</evidence>
<accession>A0ABT3IA07</accession>
<reference evidence="2" key="1">
    <citation type="submission" date="2022-10" db="EMBL/GenBank/DDBJ databases">
        <title>Shewanella flava sp. nov, isolated from the estuary of the Fenhe River into the Yellow River.</title>
        <authorList>
            <person name="Li Y."/>
        </authorList>
    </citation>
    <scope>NUCLEOTIDE SEQUENCE</scope>
    <source>
        <strain evidence="2">FYR11-62</strain>
    </source>
</reference>
<comment type="caution">
    <text evidence="2">The sequence shown here is derived from an EMBL/GenBank/DDBJ whole genome shotgun (WGS) entry which is preliminary data.</text>
</comment>
<feature type="region of interest" description="Disordered" evidence="1">
    <location>
        <begin position="45"/>
        <end position="92"/>
    </location>
</feature>
<dbReference type="Proteomes" id="UP001163714">
    <property type="component" value="Unassembled WGS sequence"/>
</dbReference>
<dbReference type="RefSeq" id="WP_264726398.1">
    <property type="nucleotide sequence ID" value="NZ_JAPDMX010000024.1"/>
</dbReference>
<evidence type="ECO:0000256" key="1">
    <source>
        <dbReference type="SAM" id="MobiDB-lite"/>
    </source>
</evidence>
<sequence length="206" mass="22316">MKYVNMTGLSISSKVKELFNIKAQRQPLFGLLTLTLLLQLSACGGGGGGDSTPATQMTPVATTPPTTTPPTNTTTTPPTTPTPTTPTPPVVEPVPDPTSLDDLVVDPDFDLQATFTLSINVDIASGKRGYFSLCDKFEQQGQTISVNYESCLLRGALDNGQLNESLLVANHQRDLMAVVWFYDGNQPQYLHWQYAADQAQQQLVIN</sequence>
<dbReference type="EMBL" id="JAPDMX010000024">
    <property type="protein sequence ID" value="MCW3172885.1"/>
    <property type="molecule type" value="Genomic_DNA"/>
</dbReference>
<name>A0ABT3IA07_9GAMM</name>